<name>A0A1W1BFR4_9ZZZZ</name>
<evidence type="ECO:0000313" key="1">
    <source>
        <dbReference type="EMBL" id="SFV52394.1"/>
    </source>
</evidence>
<proteinExistence type="predicted"/>
<organism evidence="1">
    <name type="scientific">hydrothermal vent metagenome</name>
    <dbReference type="NCBI Taxonomy" id="652676"/>
    <lineage>
        <taxon>unclassified sequences</taxon>
        <taxon>metagenomes</taxon>
        <taxon>ecological metagenomes</taxon>
    </lineage>
</organism>
<protein>
    <submittedName>
        <fullName evidence="1">Uncharacterized protein</fullName>
    </submittedName>
</protein>
<reference evidence="1" key="1">
    <citation type="submission" date="2016-10" db="EMBL/GenBank/DDBJ databases">
        <authorList>
            <person name="de Groot N.N."/>
        </authorList>
    </citation>
    <scope>NUCLEOTIDE SEQUENCE</scope>
</reference>
<gene>
    <name evidence="1" type="ORF">MNB_SV-13-1927</name>
</gene>
<dbReference type="AlphaFoldDB" id="A0A1W1BFR4"/>
<sequence>MRFFLFLCFTLNIAFADIPDIPSSFKDYKSYTFGEELDFYLFLSPKLSKNAKFIKNKNQKSLHLKLLNKSIEIGFSLGESDDYNFIITFKNSQKTLVLYAESMFLSERGFVYTVKRTNEIYTKYQKFKLVDERFKEVQQPYAKVGKVCHTSNLTNIYSEECGRGHIVATIPKGKSIEVLIGDTKNRCGNEGMIKEYLVQTSFGLIGWVSSSNGYMERVGNPLSCLMYEGD</sequence>
<accession>A0A1W1BFR4</accession>
<dbReference type="EMBL" id="FPHM01000002">
    <property type="protein sequence ID" value="SFV52394.1"/>
    <property type="molecule type" value="Genomic_DNA"/>
</dbReference>